<feature type="domain" description="IclR-ED" evidence="5">
    <location>
        <begin position="65"/>
        <end position="243"/>
    </location>
</feature>
<dbReference type="SUPFAM" id="SSF55781">
    <property type="entry name" value="GAF domain-like"/>
    <property type="match status" value="1"/>
</dbReference>
<dbReference type="InterPro" id="IPR036388">
    <property type="entry name" value="WH-like_DNA-bd_sf"/>
</dbReference>
<dbReference type="SMART" id="SM00346">
    <property type="entry name" value="HTH_ICLR"/>
    <property type="match status" value="1"/>
</dbReference>
<sequence>MIKSFQKMFAILSLFSMDRTSLAISEIEEELSFPKSTVFRILNTLENGEFIIKNQENHRYSLGHQFFRLGSIYQSQLDFRSVALPIMRELAAKSSETIELNIMDGLSRVCIEKIDSTLTVRNFVRVGEQQPIHLGASGKILLAFTNNEEKERVLSVLGKELGRKEQDLREDLVSAYEKGYAFTKGERVSGSFAIAAPLFDVSGESIASLTLAGPIQRLSEERENILIQLLTKSAKEISKRLGYLQTK</sequence>
<name>A0A1D8JFF4_9BACL</name>
<dbReference type="Pfam" id="PF09339">
    <property type="entry name" value="HTH_IclR"/>
    <property type="match status" value="1"/>
</dbReference>
<dbReference type="PROSITE" id="PS51077">
    <property type="entry name" value="HTH_ICLR"/>
    <property type="match status" value="1"/>
</dbReference>
<proteinExistence type="predicted"/>
<dbReference type="SUPFAM" id="SSF46785">
    <property type="entry name" value="Winged helix' DNA-binding domain"/>
    <property type="match status" value="1"/>
</dbReference>
<evidence type="ECO:0000256" key="2">
    <source>
        <dbReference type="ARBA" id="ARBA00023125"/>
    </source>
</evidence>
<dbReference type="GO" id="GO:0045892">
    <property type="term" value="P:negative regulation of DNA-templated transcription"/>
    <property type="evidence" value="ECO:0007669"/>
    <property type="project" value="TreeGrafter"/>
</dbReference>
<dbReference type="RefSeq" id="WP_075527554.1">
    <property type="nucleotide sequence ID" value="NZ_CP017560.1"/>
</dbReference>
<evidence type="ECO:0008006" key="8">
    <source>
        <dbReference type="Google" id="ProtNLM"/>
    </source>
</evidence>
<evidence type="ECO:0000256" key="3">
    <source>
        <dbReference type="ARBA" id="ARBA00023163"/>
    </source>
</evidence>
<protein>
    <recommendedName>
        <fullName evidence="8">IclR family transcriptional regulator</fullName>
    </recommendedName>
</protein>
<evidence type="ECO:0000256" key="1">
    <source>
        <dbReference type="ARBA" id="ARBA00023015"/>
    </source>
</evidence>
<dbReference type="KEGG" id="surl:BI350_07640"/>
<keyword evidence="7" id="KW-1185">Reference proteome</keyword>
<accession>A0A1D8JFF4</accession>
<dbReference type="InterPro" id="IPR005471">
    <property type="entry name" value="Tscrpt_reg_IclR_N"/>
</dbReference>
<dbReference type="InterPro" id="IPR029016">
    <property type="entry name" value="GAF-like_dom_sf"/>
</dbReference>
<keyword evidence="3" id="KW-0804">Transcription</keyword>
<dbReference type="Gene3D" id="1.10.10.10">
    <property type="entry name" value="Winged helix-like DNA-binding domain superfamily/Winged helix DNA-binding domain"/>
    <property type="match status" value="1"/>
</dbReference>
<dbReference type="Pfam" id="PF01614">
    <property type="entry name" value="IclR_C"/>
    <property type="match status" value="1"/>
</dbReference>
<reference evidence="6 7" key="1">
    <citation type="submission" date="2016-09" db="EMBL/GenBank/DDBJ databases">
        <title>Complete genome sequence of the Lysinibacillus sphaericus LMG 22257, a specie of Bacillus with ureolytic activity that can effectively biodeposit calcium carbonate.</title>
        <authorList>
            <person name="Yan W."/>
        </authorList>
    </citation>
    <scope>NUCLEOTIDE SEQUENCE [LARGE SCALE GENOMIC DNA]</scope>
    <source>
        <strain evidence="6 7">LMG 22257</strain>
    </source>
</reference>
<dbReference type="EMBL" id="CP017560">
    <property type="protein sequence ID" value="AOV07423.1"/>
    <property type="molecule type" value="Genomic_DNA"/>
</dbReference>
<dbReference type="PANTHER" id="PTHR30136:SF35">
    <property type="entry name" value="HTH-TYPE TRANSCRIPTIONAL REGULATOR RV1719"/>
    <property type="match status" value="1"/>
</dbReference>
<keyword evidence="1" id="KW-0805">Transcription regulation</keyword>
<dbReference type="Gene3D" id="3.30.450.40">
    <property type="match status" value="1"/>
</dbReference>
<dbReference type="GO" id="GO:0003700">
    <property type="term" value="F:DNA-binding transcription factor activity"/>
    <property type="evidence" value="ECO:0007669"/>
    <property type="project" value="TreeGrafter"/>
</dbReference>
<keyword evidence="2" id="KW-0238">DNA-binding</keyword>
<evidence type="ECO:0000313" key="6">
    <source>
        <dbReference type="EMBL" id="AOV07423.1"/>
    </source>
</evidence>
<dbReference type="InterPro" id="IPR036390">
    <property type="entry name" value="WH_DNA-bd_sf"/>
</dbReference>
<dbReference type="GO" id="GO:0003677">
    <property type="term" value="F:DNA binding"/>
    <property type="evidence" value="ECO:0007669"/>
    <property type="project" value="UniProtKB-KW"/>
</dbReference>
<dbReference type="Proteomes" id="UP000185746">
    <property type="component" value="Chromosome"/>
</dbReference>
<dbReference type="PANTHER" id="PTHR30136">
    <property type="entry name" value="HELIX-TURN-HELIX TRANSCRIPTIONAL REGULATOR, ICLR FAMILY"/>
    <property type="match status" value="1"/>
</dbReference>
<feature type="domain" description="HTH iclR-type" evidence="4">
    <location>
        <begin position="2"/>
        <end position="64"/>
    </location>
</feature>
<evidence type="ECO:0000259" key="4">
    <source>
        <dbReference type="PROSITE" id="PS51077"/>
    </source>
</evidence>
<dbReference type="PROSITE" id="PS51078">
    <property type="entry name" value="ICLR_ED"/>
    <property type="match status" value="1"/>
</dbReference>
<dbReference type="InterPro" id="IPR014757">
    <property type="entry name" value="Tscrpt_reg_IclR_C"/>
</dbReference>
<organism evidence="6 7">
    <name type="scientific">Sporosarcina ureilytica</name>
    <dbReference type="NCBI Taxonomy" id="298596"/>
    <lineage>
        <taxon>Bacteria</taxon>
        <taxon>Bacillati</taxon>
        <taxon>Bacillota</taxon>
        <taxon>Bacilli</taxon>
        <taxon>Bacillales</taxon>
        <taxon>Caryophanaceae</taxon>
        <taxon>Sporosarcina</taxon>
    </lineage>
</organism>
<evidence type="ECO:0000259" key="5">
    <source>
        <dbReference type="PROSITE" id="PS51078"/>
    </source>
</evidence>
<gene>
    <name evidence="6" type="ORF">BI350_07640</name>
</gene>
<evidence type="ECO:0000313" key="7">
    <source>
        <dbReference type="Proteomes" id="UP000185746"/>
    </source>
</evidence>
<dbReference type="AlphaFoldDB" id="A0A1D8JFF4"/>
<dbReference type="InterPro" id="IPR050707">
    <property type="entry name" value="HTH_MetabolicPath_Reg"/>
</dbReference>